<keyword evidence="1" id="KW-1133">Transmembrane helix</keyword>
<dbReference type="STRING" id="1125847.NT26_1421"/>
<dbReference type="EMBL" id="FO082820">
    <property type="protein sequence ID" value="CCF19145.1"/>
    <property type="molecule type" value="Genomic_DNA"/>
</dbReference>
<dbReference type="Proteomes" id="UP000010792">
    <property type="component" value="Chromosome"/>
</dbReference>
<dbReference type="KEGG" id="rht:NT26_1421"/>
<proteinExistence type="predicted"/>
<sequence>MKPRRRTIRVEPIVRPRMSDLLDSGFVWSVAIVALILAMWVAAYRWAEYLRVLEAAARV</sequence>
<evidence type="ECO:0000256" key="1">
    <source>
        <dbReference type="SAM" id="Phobius"/>
    </source>
</evidence>
<keyword evidence="3" id="KW-1185">Reference proteome</keyword>
<keyword evidence="1" id="KW-0812">Transmembrane</keyword>
<reference evidence="2 3" key="1">
    <citation type="journal article" date="2013" name="Genome Biol. Evol.">
        <title>Life in an arsenic-containing gold mine: genome and physiology of the autotrophic arsenite-oxidizing bacterium rhizobium sp. NT-26.</title>
        <authorList>
            <person name="Andres J."/>
            <person name="Arsene-Ploetze F."/>
            <person name="Barbe V."/>
            <person name="Brochier-Armanet C."/>
            <person name="Cleiss-Arnold J."/>
            <person name="Coppee J.Y."/>
            <person name="Dillies M.A."/>
            <person name="Geist"/>
            <person name="L"/>
            <person name="Joublin A."/>
            <person name="Koechler S."/>
            <person name="Lassalle F."/>
            <person name="Marchal M."/>
            <person name="Medigue C."/>
            <person name="Muller D."/>
            <person name="Nesme X."/>
            <person name="Plewniak F."/>
            <person name="Proux C."/>
            <person name="Ramirez-Bahena M.H."/>
            <person name="Schenowitz C."/>
            <person name="Sismeiro O."/>
            <person name="Vallenet D."/>
            <person name="Santini J.M."/>
            <person name="Bertin P.N."/>
        </authorList>
    </citation>
    <scope>NUCLEOTIDE SEQUENCE [LARGE SCALE GENOMIC DNA]</scope>
    <source>
        <strain evidence="2 3">NT-26</strain>
    </source>
</reference>
<keyword evidence="1" id="KW-0472">Membrane</keyword>
<organism evidence="2 3">
    <name type="scientific">Pseudorhizobium banfieldiae</name>
    <dbReference type="NCBI Taxonomy" id="1125847"/>
    <lineage>
        <taxon>Bacteria</taxon>
        <taxon>Pseudomonadati</taxon>
        <taxon>Pseudomonadota</taxon>
        <taxon>Alphaproteobacteria</taxon>
        <taxon>Hyphomicrobiales</taxon>
        <taxon>Rhizobiaceae</taxon>
        <taxon>Rhizobium/Agrobacterium group</taxon>
        <taxon>Pseudorhizobium</taxon>
    </lineage>
</organism>
<evidence type="ECO:0000313" key="3">
    <source>
        <dbReference type="Proteomes" id="UP000010792"/>
    </source>
</evidence>
<feature type="transmembrane region" description="Helical" evidence="1">
    <location>
        <begin position="21"/>
        <end position="43"/>
    </location>
</feature>
<accession>L0NDM7</accession>
<dbReference type="AlphaFoldDB" id="L0NDM7"/>
<gene>
    <name evidence="2" type="ORF">NT26_1421</name>
</gene>
<protein>
    <submittedName>
        <fullName evidence="2">Uncharacterized protein</fullName>
    </submittedName>
</protein>
<name>L0NDM7_9HYPH</name>
<evidence type="ECO:0000313" key="2">
    <source>
        <dbReference type="EMBL" id="CCF19145.1"/>
    </source>
</evidence>